<dbReference type="PANTHER" id="PTHR33164:SF43">
    <property type="entry name" value="HTH-TYPE TRANSCRIPTIONAL REPRESSOR YETL"/>
    <property type="match status" value="1"/>
</dbReference>
<gene>
    <name evidence="4" type="ORF">LK09_07265</name>
</gene>
<dbReference type="GO" id="GO:0006950">
    <property type="term" value="P:response to stress"/>
    <property type="evidence" value="ECO:0007669"/>
    <property type="project" value="TreeGrafter"/>
</dbReference>
<evidence type="ECO:0000259" key="3">
    <source>
        <dbReference type="PROSITE" id="PS50995"/>
    </source>
</evidence>
<evidence type="ECO:0000313" key="4">
    <source>
        <dbReference type="EMBL" id="KHK98717.1"/>
    </source>
</evidence>
<feature type="region of interest" description="Disordered" evidence="2">
    <location>
        <begin position="1"/>
        <end position="26"/>
    </location>
</feature>
<dbReference type="InterPro" id="IPR036388">
    <property type="entry name" value="WH-like_DNA-bd_sf"/>
</dbReference>
<proteinExistence type="predicted"/>
<dbReference type="PRINTS" id="PR00598">
    <property type="entry name" value="HTHMARR"/>
</dbReference>
<sequence length="195" mass="21444">MAEKGARAARQDSISENLYEVDSADPRSQLVDRSGLKPEEVAQIGRLMKAIAALRETEKAVAEASQRYMRLSAVDMRALHYLIIAKHQGDVVSPGMLAGHLGISAASTTKLLNRLENGGHIVRAVHPLDRRAFAIEVTPETEASAMETVGRQQSRRFFAAARLTHDEREVVIRFLEDMAREMSLTGVDWAGDAHG</sequence>
<feature type="compositionally biased region" description="Basic and acidic residues" evidence="2">
    <location>
        <begin position="1"/>
        <end position="10"/>
    </location>
</feature>
<comment type="caution">
    <text evidence="4">The sequence shown here is derived from an EMBL/GenBank/DDBJ whole genome shotgun (WGS) entry which is preliminary data.</text>
</comment>
<dbReference type="RefSeq" id="WP_039397507.1">
    <property type="nucleotide sequence ID" value="NZ_JTDK01000006.1"/>
</dbReference>
<dbReference type="Proteomes" id="UP000031030">
    <property type="component" value="Unassembled WGS sequence"/>
</dbReference>
<feature type="domain" description="HTH marR-type" evidence="3">
    <location>
        <begin position="41"/>
        <end position="180"/>
    </location>
</feature>
<dbReference type="PANTHER" id="PTHR33164">
    <property type="entry name" value="TRANSCRIPTIONAL REGULATOR, MARR FAMILY"/>
    <property type="match status" value="1"/>
</dbReference>
<dbReference type="EMBL" id="JTDK01000006">
    <property type="protein sequence ID" value="KHK98717.1"/>
    <property type="molecule type" value="Genomic_DNA"/>
</dbReference>
<organism evidence="4 5">
    <name type="scientific">Microbacterium mangrovi</name>
    <dbReference type="NCBI Taxonomy" id="1348253"/>
    <lineage>
        <taxon>Bacteria</taxon>
        <taxon>Bacillati</taxon>
        <taxon>Actinomycetota</taxon>
        <taxon>Actinomycetes</taxon>
        <taxon>Micrococcales</taxon>
        <taxon>Microbacteriaceae</taxon>
        <taxon>Microbacterium</taxon>
    </lineage>
</organism>
<dbReference type="Gene3D" id="1.10.10.10">
    <property type="entry name" value="Winged helix-like DNA-binding domain superfamily/Winged helix DNA-binding domain"/>
    <property type="match status" value="1"/>
</dbReference>
<dbReference type="GO" id="GO:0003700">
    <property type="term" value="F:DNA-binding transcription factor activity"/>
    <property type="evidence" value="ECO:0007669"/>
    <property type="project" value="InterPro"/>
</dbReference>
<dbReference type="STRING" id="1348253.LK09_07265"/>
<protein>
    <submittedName>
        <fullName evidence="4">MarR family transcriptional regulator</fullName>
    </submittedName>
</protein>
<dbReference type="InterPro" id="IPR000835">
    <property type="entry name" value="HTH_MarR-typ"/>
</dbReference>
<dbReference type="SMART" id="SM00347">
    <property type="entry name" value="HTH_MARR"/>
    <property type="match status" value="1"/>
</dbReference>
<dbReference type="SUPFAM" id="SSF46785">
    <property type="entry name" value="Winged helix' DNA-binding domain"/>
    <property type="match status" value="1"/>
</dbReference>
<dbReference type="InterPro" id="IPR039422">
    <property type="entry name" value="MarR/SlyA-like"/>
</dbReference>
<dbReference type="InterPro" id="IPR036390">
    <property type="entry name" value="WH_DNA-bd_sf"/>
</dbReference>
<accession>A0A0B2AAW3</accession>
<dbReference type="PROSITE" id="PS50995">
    <property type="entry name" value="HTH_MARR_2"/>
    <property type="match status" value="1"/>
</dbReference>
<keyword evidence="5" id="KW-1185">Reference proteome</keyword>
<evidence type="ECO:0000313" key="5">
    <source>
        <dbReference type="Proteomes" id="UP000031030"/>
    </source>
</evidence>
<keyword evidence="1" id="KW-0175">Coiled coil</keyword>
<evidence type="ECO:0000256" key="1">
    <source>
        <dbReference type="SAM" id="Coils"/>
    </source>
</evidence>
<dbReference type="AlphaFoldDB" id="A0A0B2AAW3"/>
<reference evidence="4 5" key="1">
    <citation type="submission" date="2014-11" db="EMBL/GenBank/DDBJ databases">
        <title>Genome sequence of Microbacterium mangrovi MUSC 115(T).</title>
        <authorList>
            <person name="Lee L.-H."/>
        </authorList>
    </citation>
    <scope>NUCLEOTIDE SEQUENCE [LARGE SCALE GENOMIC DNA]</scope>
    <source>
        <strain evidence="4 5">MUSC 115</strain>
    </source>
</reference>
<feature type="coiled-coil region" evidence="1">
    <location>
        <begin position="47"/>
        <end position="74"/>
    </location>
</feature>
<evidence type="ECO:0000256" key="2">
    <source>
        <dbReference type="SAM" id="MobiDB-lite"/>
    </source>
</evidence>
<dbReference type="Pfam" id="PF12802">
    <property type="entry name" value="MarR_2"/>
    <property type="match status" value="1"/>
</dbReference>
<dbReference type="OrthoDB" id="162531at2"/>
<name>A0A0B2AAW3_9MICO</name>